<evidence type="ECO:0000313" key="10">
    <source>
        <dbReference type="Proteomes" id="UP001152803"/>
    </source>
</evidence>
<gene>
    <name evidence="9" type="ORF">COCON_G00214270</name>
</gene>
<dbReference type="OrthoDB" id="6284217at2759"/>
<dbReference type="InterPro" id="IPR019464">
    <property type="entry name" value="ELL_N"/>
</dbReference>
<comment type="caution">
    <text evidence="9">The sequence shown here is derived from an EMBL/GenBank/DDBJ whole genome shotgun (WGS) entry which is preliminary data.</text>
</comment>
<dbReference type="EMBL" id="JAFJMO010000017">
    <property type="protein sequence ID" value="KAJ8252115.1"/>
    <property type="molecule type" value="Genomic_DNA"/>
</dbReference>
<evidence type="ECO:0000256" key="2">
    <source>
        <dbReference type="ARBA" id="ARBA00009171"/>
    </source>
</evidence>
<evidence type="ECO:0000313" key="9">
    <source>
        <dbReference type="EMBL" id="KAJ8252115.1"/>
    </source>
</evidence>
<dbReference type="InterPro" id="IPR010844">
    <property type="entry name" value="Occludin_ELL"/>
</dbReference>
<evidence type="ECO:0000256" key="1">
    <source>
        <dbReference type="ARBA" id="ARBA00004123"/>
    </source>
</evidence>
<keyword evidence="3" id="KW-0805">Transcription regulation</keyword>
<evidence type="ECO:0000256" key="3">
    <source>
        <dbReference type="ARBA" id="ARBA00023015"/>
    </source>
</evidence>
<feature type="compositionally biased region" description="Polar residues" evidence="7">
    <location>
        <begin position="381"/>
        <end position="393"/>
    </location>
</feature>
<dbReference type="GO" id="GO:0042795">
    <property type="term" value="P:snRNA transcription by RNA polymerase II"/>
    <property type="evidence" value="ECO:0007669"/>
    <property type="project" value="TreeGrafter"/>
</dbReference>
<keyword evidence="4" id="KW-0804">Transcription</keyword>
<dbReference type="GO" id="GO:0000987">
    <property type="term" value="F:cis-regulatory region sequence-specific DNA binding"/>
    <property type="evidence" value="ECO:0007669"/>
    <property type="project" value="TreeGrafter"/>
</dbReference>
<evidence type="ECO:0000256" key="7">
    <source>
        <dbReference type="SAM" id="MobiDB-lite"/>
    </source>
</evidence>
<feature type="compositionally biased region" description="Low complexity" evidence="7">
    <location>
        <begin position="287"/>
        <end position="302"/>
    </location>
</feature>
<dbReference type="Pfam" id="PF07303">
    <property type="entry name" value="Occludin_ELL"/>
    <property type="match status" value="1"/>
</dbReference>
<evidence type="ECO:0000259" key="8">
    <source>
        <dbReference type="PROSITE" id="PS51980"/>
    </source>
</evidence>
<reference evidence="9" key="1">
    <citation type="journal article" date="2023" name="Science">
        <title>Genome structures resolve the early diversification of teleost fishes.</title>
        <authorList>
            <person name="Parey E."/>
            <person name="Louis A."/>
            <person name="Montfort J."/>
            <person name="Bouchez O."/>
            <person name="Roques C."/>
            <person name="Iampietro C."/>
            <person name="Lluch J."/>
            <person name="Castinel A."/>
            <person name="Donnadieu C."/>
            <person name="Desvignes T."/>
            <person name="Floi Bucao C."/>
            <person name="Jouanno E."/>
            <person name="Wen M."/>
            <person name="Mejri S."/>
            <person name="Dirks R."/>
            <person name="Jansen H."/>
            <person name="Henkel C."/>
            <person name="Chen W.J."/>
            <person name="Zahm M."/>
            <person name="Cabau C."/>
            <person name="Klopp C."/>
            <person name="Thompson A.W."/>
            <person name="Robinson-Rechavi M."/>
            <person name="Braasch I."/>
            <person name="Lecointre G."/>
            <person name="Bobe J."/>
            <person name="Postlethwait J.H."/>
            <person name="Berthelot C."/>
            <person name="Roest Crollius H."/>
            <person name="Guiguen Y."/>
        </authorList>
    </citation>
    <scope>NUCLEOTIDE SEQUENCE</scope>
    <source>
        <strain evidence="9">Concon-B</strain>
    </source>
</reference>
<dbReference type="InterPro" id="IPR042065">
    <property type="entry name" value="E3_ELL-like"/>
</dbReference>
<feature type="compositionally biased region" description="Basic and acidic residues" evidence="7">
    <location>
        <begin position="370"/>
        <end position="380"/>
    </location>
</feature>
<dbReference type="SUPFAM" id="SSF46785">
    <property type="entry name" value="Winged helix' DNA-binding domain"/>
    <property type="match status" value="1"/>
</dbReference>
<dbReference type="Gene3D" id="1.10.10.2670">
    <property type="entry name" value="E3 ubiquitin-protein ligase"/>
    <property type="match status" value="1"/>
</dbReference>
<dbReference type="InterPro" id="IPR036390">
    <property type="entry name" value="WH_DNA-bd_sf"/>
</dbReference>
<protein>
    <recommendedName>
        <fullName evidence="8">OCEL domain-containing protein</fullName>
    </recommendedName>
</protein>
<feature type="region of interest" description="Disordered" evidence="7">
    <location>
        <begin position="287"/>
        <end position="463"/>
    </location>
</feature>
<comment type="subcellular location">
    <subcellularLocation>
        <location evidence="1">Nucleus</location>
    </subcellularLocation>
</comment>
<comment type="similarity">
    <text evidence="2 6">Belongs to the ELL/occludin family.</text>
</comment>
<evidence type="ECO:0000256" key="4">
    <source>
        <dbReference type="ARBA" id="ARBA00023163"/>
    </source>
</evidence>
<dbReference type="PROSITE" id="PS51980">
    <property type="entry name" value="OCEL"/>
    <property type="match status" value="1"/>
</dbReference>
<keyword evidence="10" id="KW-1185">Reference proteome</keyword>
<name>A0A9Q1CXP8_CONCO</name>
<evidence type="ECO:0000256" key="6">
    <source>
        <dbReference type="PROSITE-ProRule" id="PRU01324"/>
    </source>
</evidence>
<feature type="compositionally biased region" description="Basic and acidic residues" evidence="7">
    <location>
        <begin position="428"/>
        <end position="449"/>
    </location>
</feature>
<proteinExistence type="inferred from homology"/>
<dbReference type="AlphaFoldDB" id="A0A9Q1CXP8"/>
<dbReference type="Proteomes" id="UP001152803">
    <property type="component" value="Unassembled WGS sequence"/>
</dbReference>
<feature type="domain" description="OCEL" evidence="8">
    <location>
        <begin position="465"/>
        <end position="575"/>
    </location>
</feature>
<dbReference type="GO" id="GO:0008023">
    <property type="term" value="C:transcription elongation factor complex"/>
    <property type="evidence" value="ECO:0007669"/>
    <property type="project" value="InterPro"/>
</dbReference>
<feature type="compositionally biased region" description="Pro residues" evidence="7">
    <location>
        <begin position="398"/>
        <end position="408"/>
    </location>
</feature>
<sequence length="577" mass="65080">MAALRPEHRYGLSCGKINKNISNKTLYHVKLTDTAIRALEAYQNLKGTLPNQPAIRFQGNQGYIKIPAPSADPHGALRVFSFYLSSDSKDKPQASFDCIHQYVSGENREQLECQGSVQDKITVCATDDSYQMTRERMSQVEKDIWSRTAIEIKPGSTYPSKFVKVPKKQAPPPTTDGLHRHSPSNRRGGAPSTVAQRSLRDRLLHLLALKAYRKPELLLWLDRERASLRDKADLGSVLEEVAKLNPKDQSFTLKDELYTHVQKDWPGYQEEERQLLHRLLARKTLQSSSSQSKSFQPNPSFQKTPEDSALHLSPGKNLAVKRPLPSGPPDAHPQKRPRVSEPAPLPPPLSNGLPIPGGARGPSALLPKAETPRIGDHASESRNGFPTPHNLSDSFHKPAPPSPKPPQADPSVCADQLLANDPHKKKNGRSEWLETSPDLKPDLEKHHVQGDANTPVSPPSPTELPDYLLKYTVILASEQRQKYKEDFCAEYDEYRDLHARIGSVTQMFVRLGSKIKTLSPGTKEHKVMEDQILEKYKKYMKKFPGYREEKRRCEYLHQKLSHIKHLILDYDQTHTPS</sequence>
<accession>A0A9Q1CXP8</accession>
<dbReference type="InterPro" id="IPR031176">
    <property type="entry name" value="ELL/occludin"/>
</dbReference>
<dbReference type="GO" id="GO:0032968">
    <property type="term" value="P:positive regulation of transcription elongation by RNA polymerase II"/>
    <property type="evidence" value="ECO:0007669"/>
    <property type="project" value="TreeGrafter"/>
</dbReference>
<keyword evidence="5" id="KW-0539">Nucleus</keyword>
<dbReference type="Pfam" id="PF10390">
    <property type="entry name" value="ELL"/>
    <property type="match status" value="1"/>
</dbReference>
<dbReference type="SUPFAM" id="SSF144292">
    <property type="entry name" value="occludin/ELL-like"/>
    <property type="match status" value="1"/>
</dbReference>
<dbReference type="Gene3D" id="6.10.140.340">
    <property type="match status" value="1"/>
</dbReference>
<dbReference type="PANTHER" id="PTHR23288">
    <property type="entry name" value="OCCLUDIN AND RNA POLYMERASE II ELONGATION FACTOR ELL"/>
    <property type="match status" value="1"/>
</dbReference>
<organism evidence="9 10">
    <name type="scientific">Conger conger</name>
    <name type="common">Conger eel</name>
    <name type="synonym">Muraena conger</name>
    <dbReference type="NCBI Taxonomy" id="82655"/>
    <lineage>
        <taxon>Eukaryota</taxon>
        <taxon>Metazoa</taxon>
        <taxon>Chordata</taxon>
        <taxon>Craniata</taxon>
        <taxon>Vertebrata</taxon>
        <taxon>Euteleostomi</taxon>
        <taxon>Actinopterygii</taxon>
        <taxon>Neopterygii</taxon>
        <taxon>Teleostei</taxon>
        <taxon>Anguilliformes</taxon>
        <taxon>Congridae</taxon>
        <taxon>Conger</taxon>
    </lineage>
</organism>
<dbReference type="GO" id="GO:0006368">
    <property type="term" value="P:transcription elongation by RNA polymerase II"/>
    <property type="evidence" value="ECO:0007669"/>
    <property type="project" value="InterPro"/>
</dbReference>
<dbReference type="PANTHER" id="PTHR23288:SF12">
    <property type="entry name" value="RNA POLYMERASE II ELONGATION FACTOR ELL2 ISOFORM X1"/>
    <property type="match status" value="1"/>
</dbReference>
<evidence type="ECO:0000256" key="5">
    <source>
        <dbReference type="ARBA" id="ARBA00023242"/>
    </source>
</evidence>
<feature type="region of interest" description="Disordered" evidence="7">
    <location>
        <begin position="159"/>
        <end position="195"/>
    </location>
</feature>